<feature type="compositionally biased region" description="Basic and acidic residues" evidence="4">
    <location>
        <begin position="1"/>
        <end position="12"/>
    </location>
</feature>
<dbReference type="SUPFAM" id="SSF52279">
    <property type="entry name" value="Beta-D-glucan exohydrolase, C-terminal domain"/>
    <property type="match status" value="1"/>
</dbReference>
<dbReference type="Proteomes" id="UP001321453">
    <property type="component" value="Unassembled WGS sequence"/>
</dbReference>
<dbReference type="SMART" id="SM00606">
    <property type="entry name" value="CBD_IV"/>
    <property type="match status" value="1"/>
</dbReference>
<evidence type="ECO:0000256" key="1">
    <source>
        <dbReference type="ARBA" id="ARBA00005336"/>
    </source>
</evidence>
<dbReference type="SMART" id="SM01217">
    <property type="entry name" value="Fn3_like"/>
    <property type="match status" value="1"/>
</dbReference>
<dbReference type="PRINTS" id="PR00133">
    <property type="entry name" value="GLHYDRLASE3"/>
</dbReference>
<dbReference type="PANTHER" id="PTHR42721:SF3">
    <property type="entry name" value="BETA-D-XYLOSIDASE 5-RELATED"/>
    <property type="match status" value="1"/>
</dbReference>
<dbReference type="Pfam" id="PF14310">
    <property type="entry name" value="Fn3-like"/>
    <property type="match status" value="1"/>
</dbReference>
<dbReference type="InterPro" id="IPR008999">
    <property type="entry name" value="Actin-crosslinking"/>
</dbReference>
<dbReference type="GO" id="GO:0016787">
    <property type="term" value="F:hydrolase activity"/>
    <property type="evidence" value="ECO:0007669"/>
    <property type="project" value="UniProtKB-KW"/>
</dbReference>
<dbReference type="InterPro" id="IPR026891">
    <property type="entry name" value="Fn3-like"/>
</dbReference>
<dbReference type="Gene3D" id="2.60.120.380">
    <property type="match status" value="1"/>
</dbReference>
<dbReference type="Gene3D" id="3.20.20.300">
    <property type="entry name" value="Glycoside hydrolase, family 3, N-terminal domain"/>
    <property type="match status" value="1"/>
</dbReference>
<dbReference type="InterPro" id="IPR036962">
    <property type="entry name" value="Glyco_hydro_3_N_sf"/>
</dbReference>
<dbReference type="SUPFAM" id="SSF51445">
    <property type="entry name" value="(Trans)glycosidases"/>
    <property type="match status" value="1"/>
</dbReference>
<accession>A0ABT7S8H0</accession>
<feature type="transmembrane region" description="Helical" evidence="5">
    <location>
        <begin position="56"/>
        <end position="75"/>
    </location>
</feature>
<dbReference type="SUPFAM" id="SSF49785">
    <property type="entry name" value="Galactose-binding domain-like"/>
    <property type="match status" value="1"/>
</dbReference>
<dbReference type="InterPro" id="IPR013783">
    <property type="entry name" value="Ig-like_fold"/>
</dbReference>
<keyword evidence="2" id="KW-0732">Signal</keyword>
<organism evidence="7 8">
    <name type="scientific">Cellulomonas edaphi</name>
    <dbReference type="NCBI Taxonomy" id="3053468"/>
    <lineage>
        <taxon>Bacteria</taxon>
        <taxon>Bacillati</taxon>
        <taxon>Actinomycetota</taxon>
        <taxon>Actinomycetes</taxon>
        <taxon>Micrococcales</taxon>
        <taxon>Cellulomonadaceae</taxon>
        <taxon>Cellulomonas</taxon>
    </lineage>
</organism>
<keyword evidence="5" id="KW-0812">Transmembrane</keyword>
<evidence type="ECO:0000313" key="7">
    <source>
        <dbReference type="EMBL" id="MDM7831920.1"/>
    </source>
</evidence>
<dbReference type="SUPFAM" id="SSF50405">
    <property type="entry name" value="Actin-crosslinking proteins"/>
    <property type="match status" value="1"/>
</dbReference>
<dbReference type="Pfam" id="PF01915">
    <property type="entry name" value="Glyco_hydro_3_C"/>
    <property type="match status" value="1"/>
</dbReference>
<dbReference type="Gene3D" id="3.40.50.1700">
    <property type="entry name" value="Glycoside hydrolase family 3 C-terminal domain"/>
    <property type="match status" value="1"/>
</dbReference>
<dbReference type="EMBL" id="JAUCGR010000002">
    <property type="protein sequence ID" value="MDM7831920.1"/>
    <property type="molecule type" value="Genomic_DNA"/>
</dbReference>
<keyword evidence="5" id="KW-1133">Transmembrane helix</keyword>
<dbReference type="CDD" id="cd23343">
    <property type="entry name" value="beta-trefoil_FSCN_BglX-like"/>
    <property type="match status" value="1"/>
</dbReference>
<evidence type="ECO:0000256" key="3">
    <source>
        <dbReference type="ARBA" id="ARBA00022801"/>
    </source>
</evidence>
<reference evidence="7 8" key="1">
    <citation type="submission" date="2023-06" db="EMBL/GenBank/DDBJ databases">
        <title>Cellulomonas sp. MW9 Whole genome sequence.</title>
        <authorList>
            <person name="Park S."/>
        </authorList>
    </citation>
    <scope>NUCLEOTIDE SEQUENCE [LARGE SCALE GENOMIC DNA]</scope>
    <source>
        <strain evidence="7 8">MW9</strain>
    </source>
</reference>
<dbReference type="InterPro" id="IPR044993">
    <property type="entry name" value="BXL"/>
</dbReference>
<evidence type="ECO:0000313" key="8">
    <source>
        <dbReference type="Proteomes" id="UP001321453"/>
    </source>
</evidence>
<evidence type="ECO:0000259" key="6">
    <source>
        <dbReference type="PROSITE" id="PS51175"/>
    </source>
</evidence>
<dbReference type="PANTHER" id="PTHR42721">
    <property type="entry name" value="SUGAR HYDROLASE-RELATED"/>
    <property type="match status" value="1"/>
</dbReference>
<feature type="domain" description="CBM6" evidence="6">
    <location>
        <begin position="921"/>
        <end position="1042"/>
    </location>
</feature>
<proteinExistence type="inferred from homology"/>
<dbReference type="PROSITE" id="PS51175">
    <property type="entry name" value="CBM6"/>
    <property type="match status" value="1"/>
</dbReference>
<dbReference type="InterPro" id="IPR006584">
    <property type="entry name" value="Cellulose-bd_IV"/>
</dbReference>
<dbReference type="InterPro" id="IPR001764">
    <property type="entry name" value="Glyco_hydro_3_N"/>
</dbReference>
<dbReference type="RefSeq" id="WP_289447328.1">
    <property type="nucleotide sequence ID" value="NZ_JAUCGR010000002.1"/>
</dbReference>
<dbReference type="InterPro" id="IPR008979">
    <property type="entry name" value="Galactose-bd-like_sf"/>
</dbReference>
<dbReference type="Pfam" id="PF03422">
    <property type="entry name" value="CBM_6"/>
    <property type="match status" value="1"/>
</dbReference>
<dbReference type="InterPro" id="IPR002772">
    <property type="entry name" value="Glyco_hydro_3_C"/>
</dbReference>
<feature type="compositionally biased region" description="Low complexity" evidence="4">
    <location>
        <begin position="14"/>
        <end position="46"/>
    </location>
</feature>
<keyword evidence="8" id="KW-1185">Reference proteome</keyword>
<dbReference type="Gene3D" id="2.60.120.260">
    <property type="entry name" value="Galactose-binding domain-like"/>
    <property type="match status" value="1"/>
</dbReference>
<dbReference type="Pfam" id="PF00933">
    <property type="entry name" value="Glyco_hydro_3"/>
    <property type="match status" value="1"/>
</dbReference>
<dbReference type="InterPro" id="IPR036881">
    <property type="entry name" value="Glyco_hydro_3_C_sf"/>
</dbReference>
<comment type="similarity">
    <text evidence="1">Belongs to the glycosyl hydrolase 3 family.</text>
</comment>
<evidence type="ECO:0000256" key="4">
    <source>
        <dbReference type="SAM" id="MobiDB-lite"/>
    </source>
</evidence>
<dbReference type="Gene3D" id="2.60.40.10">
    <property type="entry name" value="Immunoglobulins"/>
    <property type="match status" value="1"/>
</dbReference>
<keyword evidence="3 7" id="KW-0378">Hydrolase</keyword>
<name>A0ABT7S8H0_9CELL</name>
<keyword evidence="5" id="KW-0472">Membrane</keyword>
<sequence>MHETPRPDDRTARARAAAPDRSAATARSAPAASAAPRTTTATAASRASRRRRAARWAVPTTLALALAGLVPAQAAHGEDQFPFRNPDLPLQARIDDLLGRLTPDEEISLLHQFPLPVPRLGIGQFRTGTEALHGLAWTTSYVDGAVHTAKATTFPQAVGLASTWDPDLVTQVGAVVGDEARGYNSEDPALWGLNLWAPVVNLLRDPRWGRNEEGYSEDTTLTGAISTAYGKGMSGDDPFYLKTAPTLKHYLAYNNEVHRDTTSSSVPPRVLHEYDEQAFKPAITADAATGVMASYNLVNGRPATVDPTMDSLLRTWTDKTLFNVSDAAAPNNLVSSQKYFATAPEANAAAIKAGLDSMTVNDNNPQPTIAAIKDALNQGLLTQADIDDAASHQLSIRFRLGEFDPDGGPYAHITKAAVDTPANRKLSRKTAADAMVLLKNAGRALPLDTRSTHKVAVIGPLADTLYTDWYGGGLPYAVTARDGVAAKVGAGNVSGSEGVDRIALKDVASGKYVAGGTGDAGGALTASATSADATSQFDVFDWGSGIVTLRSAANGKYVGYNWSGFANDQTQPNGWFVQQQFKLEDQGDGTVALRYAGYESTSDWAPSYANPYITVNGDGALVLGAPTADKAAKFSREVLTSGTAQAVAAAKKADAAVLVVGSMPFINGREDHDRADLDLAPSQEALVRAVVKANPKTVVVLQTSYPDTITELAKKVPAIVWTTHAGQETGNAIADVLFGDTNPAGRLTQTWPSSVDDLPADLLNYDIISSGQTYLYDTTKPLYPFGYGLSYTSFRYSHLRIADRSLGSRGTLTVSVDVTNTGKRAGDEVVQLYTHQRRSRDVQPLTQLRDFDRVSLDAGQTKRVTLEVPVKDLAHWDVTRNRWVVETSTYDVRVGASSSDIRAASTVKVVGERIPPRDLSRTTQAQNFDAYRGATLVDTSKVEGTSVGASGANSWIAFKHVDLRTGPRTFTAKVAKAEAGNGRISIRLGSPKGRVVGTAVVPSTGDVYAYRTVRAALDRVRGVQDVYVVFDSAQRISTLRLTD</sequence>
<feature type="region of interest" description="Disordered" evidence="4">
    <location>
        <begin position="1"/>
        <end position="52"/>
    </location>
</feature>
<dbReference type="InterPro" id="IPR005084">
    <property type="entry name" value="CBM6"/>
</dbReference>
<dbReference type="InterPro" id="IPR017853">
    <property type="entry name" value="GH"/>
</dbReference>
<dbReference type="CDD" id="cd04084">
    <property type="entry name" value="CBM6_xylanase-like"/>
    <property type="match status" value="1"/>
</dbReference>
<gene>
    <name evidence="7" type="ORF">QRT05_11295</name>
</gene>
<protein>
    <submittedName>
        <fullName evidence="7">Glycoside hydrolase family 3 C-terminal domain-containing protein</fullName>
    </submittedName>
</protein>
<evidence type="ECO:0000256" key="2">
    <source>
        <dbReference type="ARBA" id="ARBA00022729"/>
    </source>
</evidence>
<evidence type="ECO:0000256" key="5">
    <source>
        <dbReference type="SAM" id="Phobius"/>
    </source>
</evidence>
<comment type="caution">
    <text evidence="7">The sequence shown here is derived from an EMBL/GenBank/DDBJ whole genome shotgun (WGS) entry which is preliminary data.</text>
</comment>